<sequence>MPRAVGAVTWPAHTQNPYRLVCAMLQLAIQRGLNLQTNTPALRIRERSGERSHHWSVDTPRGSLRAANVVLATNGYSNHLHRALAETAILTPGRSQAAALKPGSRISLDKLLHRSPCLNDISSGDYSMFRGGPRQIVYGGGKTYSETRERGITDDSVVHPGIAAHLHTSLRQVFNESQWGHDGAVVRDWTGITGYTNDTFPLVGGTPGQKGLWMSVGFNGHGMALTYRSAEALVQLMTTGHAPAWLPKCFRAERAWEQGEKAALRAEGLGFLRTQTAGQH</sequence>
<evidence type="ECO:0000313" key="2">
    <source>
        <dbReference type="EMBL" id="KAG5914661.1"/>
    </source>
</evidence>
<dbReference type="InterPro" id="IPR006076">
    <property type="entry name" value="FAD-dep_OxRdtase"/>
</dbReference>
<proteinExistence type="predicted"/>
<gene>
    <name evidence="2" type="ORF">E4U42_000370</name>
</gene>
<name>A0A8K0J0C0_9HYPO</name>
<dbReference type="PANTHER" id="PTHR13847">
    <property type="entry name" value="SARCOSINE DEHYDROGENASE-RELATED"/>
    <property type="match status" value="1"/>
</dbReference>
<dbReference type="Gene3D" id="3.30.9.10">
    <property type="entry name" value="D-Amino Acid Oxidase, subunit A, domain 2"/>
    <property type="match status" value="1"/>
</dbReference>
<keyword evidence="3" id="KW-1185">Reference proteome</keyword>
<dbReference type="Proteomes" id="UP000811619">
    <property type="component" value="Unassembled WGS sequence"/>
</dbReference>
<dbReference type="AlphaFoldDB" id="A0A8K0J0C0"/>
<dbReference type="SUPFAM" id="SSF51905">
    <property type="entry name" value="FAD/NAD(P)-binding domain"/>
    <property type="match status" value="1"/>
</dbReference>
<dbReference type="Gene3D" id="3.50.50.60">
    <property type="entry name" value="FAD/NAD(P)-binding domain"/>
    <property type="match status" value="1"/>
</dbReference>
<evidence type="ECO:0000259" key="1">
    <source>
        <dbReference type="Pfam" id="PF01266"/>
    </source>
</evidence>
<dbReference type="OrthoDB" id="429143at2759"/>
<reference evidence="2" key="1">
    <citation type="journal article" date="2020" name="bioRxiv">
        <title>Whole genome comparisons of ergot fungi reveals the divergence and evolution of species within the genus Claviceps are the result of varying mechanisms driving genome evolution and host range expansion.</title>
        <authorList>
            <person name="Wyka S.A."/>
            <person name="Mondo S.J."/>
            <person name="Liu M."/>
            <person name="Dettman J."/>
            <person name="Nalam V."/>
            <person name="Broders K.D."/>
        </authorList>
    </citation>
    <scope>NUCLEOTIDE SEQUENCE</scope>
    <source>
        <strain evidence="2">CCC 489</strain>
    </source>
</reference>
<evidence type="ECO:0000313" key="3">
    <source>
        <dbReference type="Proteomes" id="UP000811619"/>
    </source>
</evidence>
<dbReference type="PANTHER" id="PTHR13847:SF284">
    <property type="entry name" value="FAD DEPENDENT OXIDOREDUCTASE DOMAIN-CONTAINING PROTEIN"/>
    <property type="match status" value="1"/>
</dbReference>
<comment type="caution">
    <text evidence="2">The sequence shown here is derived from an EMBL/GenBank/DDBJ whole genome shotgun (WGS) entry which is preliminary data.</text>
</comment>
<organism evidence="2 3">
    <name type="scientific">Claviceps africana</name>
    <dbReference type="NCBI Taxonomy" id="83212"/>
    <lineage>
        <taxon>Eukaryota</taxon>
        <taxon>Fungi</taxon>
        <taxon>Dikarya</taxon>
        <taxon>Ascomycota</taxon>
        <taxon>Pezizomycotina</taxon>
        <taxon>Sordariomycetes</taxon>
        <taxon>Hypocreomycetidae</taxon>
        <taxon>Hypocreales</taxon>
        <taxon>Clavicipitaceae</taxon>
        <taxon>Claviceps</taxon>
    </lineage>
</organism>
<dbReference type="InterPro" id="IPR036188">
    <property type="entry name" value="FAD/NAD-bd_sf"/>
</dbReference>
<dbReference type="Pfam" id="PF01266">
    <property type="entry name" value="DAO"/>
    <property type="match status" value="1"/>
</dbReference>
<dbReference type="GO" id="GO:0005737">
    <property type="term" value="C:cytoplasm"/>
    <property type="evidence" value="ECO:0007669"/>
    <property type="project" value="TreeGrafter"/>
</dbReference>
<protein>
    <recommendedName>
        <fullName evidence="1">FAD dependent oxidoreductase domain-containing protein</fullName>
    </recommendedName>
</protein>
<feature type="domain" description="FAD dependent oxidoreductase" evidence="1">
    <location>
        <begin position="4"/>
        <end position="236"/>
    </location>
</feature>
<accession>A0A8K0J0C0</accession>
<dbReference type="EMBL" id="SRPY01001084">
    <property type="protein sequence ID" value="KAG5914661.1"/>
    <property type="molecule type" value="Genomic_DNA"/>
</dbReference>